<evidence type="ECO:0000256" key="1">
    <source>
        <dbReference type="SAM" id="MobiDB-lite"/>
    </source>
</evidence>
<dbReference type="EMBL" id="SMOL01000236">
    <property type="protein sequence ID" value="KAB2621185.1"/>
    <property type="molecule type" value="Genomic_DNA"/>
</dbReference>
<keyword evidence="3" id="KW-1185">Reference proteome</keyword>
<sequence>MSRNRAGLSEPDRVRELGSGNRREKEEEEVKRERERRGRGSGGVVKMEEERRWWGGEGRLGMEGPREEWVGLRSHGRFRKFWWHLSKEMSNSGDPQAEQSELLTASSIQATWHRRRPRRAFANLARVVATEGITTASHDTME</sequence>
<name>A0A5N5GZY5_9ROSA</name>
<dbReference type="Proteomes" id="UP000327157">
    <property type="component" value="Unassembled WGS sequence"/>
</dbReference>
<organism evidence="2 3">
    <name type="scientific">Pyrus ussuriensis x Pyrus communis</name>
    <dbReference type="NCBI Taxonomy" id="2448454"/>
    <lineage>
        <taxon>Eukaryota</taxon>
        <taxon>Viridiplantae</taxon>
        <taxon>Streptophyta</taxon>
        <taxon>Embryophyta</taxon>
        <taxon>Tracheophyta</taxon>
        <taxon>Spermatophyta</taxon>
        <taxon>Magnoliopsida</taxon>
        <taxon>eudicotyledons</taxon>
        <taxon>Gunneridae</taxon>
        <taxon>Pentapetalae</taxon>
        <taxon>rosids</taxon>
        <taxon>fabids</taxon>
        <taxon>Rosales</taxon>
        <taxon>Rosaceae</taxon>
        <taxon>Amygdaloideae</taxon>
        <taxon>Maleae</taxon>
        <taxon>Pyrus</taxon>
    </lineage>
</organism>
<proteinExistence type="predicted"/>
<protein>
    <submittedName>
        <fullName evidence="2">Cyclic nucleotide-gated ion channel 1-like</fullName>
    </submittedName>
</protein>
<gene>
    <name evidence="2" type="ORF">D8674_039300</name>
</gene>
<evidence type="ECO:0000313" key="2">
    <source>
        <dbReference type="EMBL" id="KAB2621185.1"/>
    </source>
</evidence>
<feature type="compositionally biased region" description="Basic and acidic residues" evidence="1">
    <location>
        <begin position="10"/>
        <end position="38"/>
    </location>
</feature>
<feature type="region of interest" description="Disordered" evidence="1">
    <location>
        <begin position="1"/>
        <end position="43"/>
    </location>
</feature>
<accession>A0A5N5GZY5</accession>
<comment type="caution">
    <text evidence="2">The sequence shown here is derived from an EMBL/GenBank/DDBJ whole genome shotgun (WGS) entry which is preliminary data.</text>
</comment>
<evidence type="ECO:0000313" key="3">
    <source>
        <dbReference type="Proteomes" id="UP000327157"/>
    </source>
</evidence>
<reference evidence="2 3" key="2">
    <citation type="submission" date="2019-11" db="EMBL/GenBank/DDBJ databases">
        <title>A de novo genome assembly of a pear dwarfing rootstock.</title>
        <authorList>
            <person name="Wang F."/>
            <person name="Wang J."/>
            <person name="Li S."/>
            <person name="Zhang Y."/>
            <person name="Fang M."/>
            <person name="Ma L."/>
            <person name="Zhao Y."/>
            <person name="Jiang S."/>
        </authorList>
    </citation>
    <scope>NUCLEOTIDE SEQUENCE [LARGE SCALE GENOMIC DNA]</scope>
    <source>
        <strain evidence="2">S2</strain>
        <tissue evidence="2">Leaf</tissue>
    </source>
</reference>
<reference evidence="2 3" key="1">
    <citation type="submission" date="2019-09" db="EMBL/GenBank/DDBJ databases">
        <authorList>
            <person name="Ou C."/>
        </authorList>
    </citation>
    <scope>NUCLEOTIDE SEQUENCE [LARGE SCALE GENOMIC DNA]</scope>
    <source>
        <strain evidence="2">S2</strain>
        <tissue evidence="2">Leaf</tissue>
    </source>
</reference>
<dbReference type="AlphaFoldDB" id="A0A5N5GZY5"/>